<dbReference type="AlphaFoldDB" id="A0A5K3FQH2"/>
<protein>
    <submittedName>
        <fullName evidence="1">Uncharacterized protein</fullName>
    </submittedName>
</protein>
<accession>A0A5K3FQH2</accession>
<evidence type="ECO:0000313" key="1">
    <source>
        <dbReference type="WBParaSite" id="MCU_009693-RA"/>
    </source>
</evidence>
<sequence>MNGNVMGQAASIRRDRTPLTNVCKSGFTGMTKRSLFANSKRRSRNEDFEVQ</sequence>
<dbReference type="WBParaSite" id="MCU_009693-RA">
    <property type="protein sequence ID" value="MCU_009693-RA"/>
    <property type="gene ID" value="MCU_009693"/>
</dbReference>
<proteinExistence type="predicted"/>
<name>A0A5K3FQH2_MESCO</name>
<organism evidence="1">
    <name type="scientific">Mesocestoides corti</name>
    <name type="common">Flatworm</name>
    <dbReference type="NCBI Taxonomy" id="53468"/>
    <lineage>
        <taxon>Eukaryota</taxon>
        <taxon>Metazoa</taxon>
        <taxon>Spiralia</taxon>
        <taxon>Lophotrochozoa</taxon>
        <taxon>Platyhelminthes</taxon>
        <taxon>Cestoda</taxon>
        <taxon>Eucestoda</taxon>
        <taxon>Cyclophyllidea</taxon>
        <taxon>Mesocestoididae</taxon>
        <taxon>Mesocestoides</taxon>
    </lineage>
</organism>
<reference evidence="1" key="1">
    <citation type="submission" date="2019-11" db="UniProtKB">
        <authorList>
            <consortium name="WormBaseParasite"/>
        </authorList>
    </citation>
    <scope>IDENTIFICATION</scope>
</reference>